<dbReference type="Pfam" id="PF00364">
    <property type="entry name" value="Biotin_lipoyl"/>
    <property type="match status" value="1"/>
</dbReference>
<dbReference type="AlphaFoldDB" id="A0A2S3W158"/>
<comment type="caution">
    <text evidence="2">The sequence shown here is derived from an EMBL/GenBank/DDBJ whole genome shotgun (WGS) entry which is preliminary data.</text>
</comment>
<dbReference type="SUPFAM" id="SSF51230">
    <property type="entry name" value="Single hybrid motif"/>
    <property type="match status" value="1"/>
</dbReference>
<dbReference type="InterPro" id="IPR000089">
    <property type="entry name" value="Biotin_lipoyl"/>
</dbReference>
<dbReference type="InterPro" id="IPR011053">
    <property type="entry name" value="Single_hybrid_motif"/>
</dbReference>
<evidence type="ECO:0000259" key="1">
    <source>
        <dbReference type="Pfam" id="PF00364"/>
    </source>
</evidence>
<dbReference type="OrthoDB" id="7282278at2"/>
<name>A0A2S3W158_9PROT</name>
<organism evidence="2 3">
    <name type="scientific">Novacetimonas maltaceti</name>
    <dbReference type="NCBI Taxonomy" id="1203393"/>
    <lineage>
        <taxon>Bacteria</taxon>
        <taxon>Pseudomonadati</taxon>
        <taxon>Pseudomonadota</taxon>
        <taxon>Alphaproteobacteria</taxon>
        <taxon>Acetobacterales</taxon>
        <taxon>Acetobacteraceae</taxon>
        <taxon>Novacetimonas</taxon>
    </lineage>
</organism>
<sequence>MNNRPEQLVPHFDRLPEPEQIVQMATWLAQAGLQSLELVNEAAGLRLRLCVGQADSGTAPAAPSGAVASSAAGAQAVTVTTAYFGRLCLAHPSRDVPLAPVGTKVAQGEVVALLALESLLLPVVAPVAGTVTEVIGQSGALVGYGAAVMRIRPD</sequence>
<evidence type="ECO:0000313" key="2">
    <source>
        <dbReference type="EMBL" id="POF62615.1"/>
    </source>
</evidence>
<protein>
    <recommendedName>
        <fullName evidence="1">Lipoyl-binding domain-containing protein</fullName>
    </recommendedName>
</protein>
<gene>
    <name evidence="2" type="ORF">KMAL_17360</name>
</gene>
<dbReference type="RefSeq" id="WP_110095322.1">
    <property type="nucleotide sequence ID" value="NZ_NKUE01000021.1"/>
</dbReference>
<proteinExistence type="predicted"/>
<dbReference type="Gene3D" id="2.40.50.100">
    <property type="match status" value="1"/>
</dbReference>
<keyword evidence="3" id="KW-1185">Reference proteome</keyword>
<dbReference type="EMBL" id="POTC01000020">
    <property type="protein sequence ID" value="POF62615.1"/>
    <property type="molecule type" value="Genomic_DNA"/>
</dbReference>
<accession>A0A2S3W158</accession>
<evidence type="ECO:0000313" key="3">
    <source>
        <dbReference type="Proteomes" id="UP000237344"/>
    </source>
</evidence>
<dbReference type="Proteomes" id="UP000237344">
    <property type="component" value="Unassembled WGS sequence"/>
</dbReference>
<feature type="domain" description="Lipoyl-binding" evidence="1">
    <location>
        <begin position="100"/>
        <end position="151"/>
    </location>
</feature>
<reference evidence="2 3" key="1">
    <citation type="submission" date="2018-01" db="EMBL/GenBank/DDBJ databases">
        <title>Draft Genome Sequence of Komagataeibacter maltaceti LMG 1529, a Vinegar Producing Acetic Acid Bacterium Isolated from Malt Vinegar Brewery Acetifiers.</title>
        <authorList>
            <person name="Zhang Q."/>
            <person name="Hollensteiner J."/>
            <person name="Poehlein A."/>
            <person name="Daniel R."/>
        </authorList>
    </citation>
    <scope>NUCLEOTIDE SEQUENCE [LARGE SCALE GENOMIC DNA]</scope>
    <source>
        <strain evidence="2 3">LMG 1529</strain>
    </source>
</reference>